<keyword evidence="2" id="KW-0328">Glycosyltransferase</keyword>
<evidence type="ECO:0000259" key="4">
    <source>
        <dbReference type="Pfam" id="PF13579"/>
    </source>
</evidence>
<dbReference type="Pfam" id="PF13579">
    <property type="entry name" value="Glyco_trans_4_4"/>
    <property type="match status" value="1"/>
</dbReference>
<gene>
    <name evidence="5" type="ORF">GCM10025870_08390</name>
</gene>
<dbReference type="SUPFAM" id="SSF53756">
    <property type="entry name" value="UDP-Glycosyltransferase/glycogen phosphorylase"/>
    <property type="match status" value="1"/>
</dbReference>
<keyword evidence="6" id="KW-1185">Reference proteome</keyword>
<evidence type="ECO:0000313" key="6">
    <source>
        <dbReference type="Proteomes" id="UP001321477"/>
    </source>
</evidence>
<accession>A0ABM8GZ50</accession>
<evidence type="ECO:0000256" key="1">
    <source>
        <dbReference type="ARBA" id="ARBA00021292"/>
    </source>
</evidence>
<evidence type="ECO:0000313" key="5">
    <source>
        <dbReference type="EMBL" id="BDZ53766.1"/>
    </source>
</evidence>
<dbReference type="Proteomes" id="UP001321477">
    <property type="component" value="Chromosome"/>
</dbReference>
<protein>
    <recommendedName>
        <fullName evidence="1">D-inositol 3-phosphate glycosyltransferase</fullName>
    </recommendedName>
</protein>
<keyword evidence="3" id="KW-0808">Transferase</keyword>
<dbReference type="EMBL" id="AP027734">
    <property type="protein sequence ID" value="BDZ53766.1"/>
    <property type="molecule type" value="Genomic_DNA"/>
</dbReference>
<evidence type="ECO:0000256" key="3">
    <source>
        <dbReference type="ARBA" id="ARBA00022679"/>
    </source>
</evidence>
<dbReference type="InterPro" id="IPR028098">
    <property type="entry name" value="Glyco_trans_4-like_N"/>
</dbReference>
<reference evidence="6" key="1">
    <citation type="journal article" date="2019" name="Int. J. Syst. Evol. Microbiol.">
        <title>The Global Catalogue of Microorganisms (GCM) 10K type strain sequencing project: providing services to taxonomists for standard genome sequencing and annotation.</title>
        <authorList>
            <consortium name="The Broad Institute Genomics Platform"/>
            <consortium name="The Broad Institute Genome Sequencing Center for Infectious Disease"/>
            <person name="Wu L."/>
            <person name="Ma J."/>
        </authorList>
    </citation>
    <scope>NUCLEOTIDE SEQUENCE [LARGE SCALE GENOMIC DNA]</scope>
    <source>
        <strain evidence="6">NBRC 109019</strain>
    </source>
</reference>
<evidence type="ECO:0000256" key="2">
    <source>
        <dbReference type="ARBA" id="ARBA00022676"/>
    </source>
</evidence>
<sequence length="266" mass="28898">MIRARAPKDPSRPRVVLATRLFAPEVSAGAFRLRALALALLERRAVVRVLTTTPPPTAPAADPDRQGLEVSRFPVLRDSGGNVRGYVQYLSFDIPLAFRLLFSRFDLAIAEAPPTTGMVVAAISRLRRRPYAYYAADIWTDGTAAIGAPRAVTSMIRALEGHVMRHAATVLSISDEVTARIQGFGVDPARIATVGNGVDTDVFSPGGPVAESDDPYFVYTGTMSEWQGADVFVRAMPIVRERFPDVRLRFFGQGRPSPDCGNSPRG</sequence>
<name>A0ABM8GZ50_9MICO</name>
<dbReference type="InterPro" id="IPR050194">
    <property type="entry name" value="Glycosyltransferase_grp1"/>
</dbReference>
<proteinExistence type="predicted"/>
<organism evidence="5 6">
    <name type="scientific">Agromyces marinus</name>
    <dbReference type="NCBI Taxonomy" id="1389020"/>
    <lineage>
        <taxon>Bacteria</taxon>
        <taxon>Bacillati</taxon>
        <taxon>Actinomycetota</taxon>
        <taxon>Actinomycetes</taxon>
        <taxon>Micrococcales</taxon>
        <taxon>Microbacteriaceae</taxon>
        <taxon>Agromyces</taxon>
    </lineage>
</organism>
<dbReference type="PANTHER" id="PTHR45947">
    <property type="entry name" value="SULFOQUINOVOSYL TRANSFERASE SQD2"/>
    <property type="match status" value="1"/>
</dbReference>
<dbReference type="PANTHER" id="PTHR45947:SF3">
    <property type="entry name" value="SULFOQUINOVOSYL TRANSFERASE SQD2"/>
    <property type="match status" value="1"/>
</dbReference>
<feature type="domain" description="Glycosyltransferase subfamily 4-like N-terminal" evidence="4">
    <location>
        <begin position="32"/>
        <end position="197"/>
    </location>
</feature>
<dbReference type="Gene3D" id="3.40.50.2000">
    <property type="entry name" value="Glycogen Phosphorylase B"/>
    <property type="match status" value="2"/>
</dbReference>